<dbReference type="OrthoDB" id="1735926at2759"/>
<evidence type="ECO:0000256" key="1">
    <source>
        <dbReference type="SAM" id="MobiDB-lite"/>
    </source>
</evidence>
<dbReference type="Gene3D" id="3.40.930.10">
    <property type="entry name" value="Mannitol-specific EII, Chain A"/>
    <property type="match status" value="1"/>
</dbReference>
<gene>
    <name evidence="3" type="primary">SLC4A2_1</name>
    <name evidence="3" type="ORF">AVEN_126375_1</name>
</gene>
<organism evidence="3 4">
    <name type="scientific">Araneus ventricosus</name>
    <name type="common">Orbweaver spider</name>
    <name type="synonym">Epeira ventricosa</name>
    <dbReference type="NCBI Taxonomy" id="182803"/>
    <lineage>
        <taxon>Eukaryota</taxon>
        <taxon>Metazoa</taxon>
        <taxon>Ecdysozoa</taxon>
        <taxon>Arthropoda</taxon>
        <taxon>Chelicerata</taxon>
        <taxon>Arachnida</taxon>
        <taxon>Araneae</taxon>
        <taxon>Araneomorphae</taxon>
        <taxon>Entelegynae</taxon>
        <taxon>Araneoidea</taxon>
        <taxon>Araneidae</taxon>
        <taxon>Araneus</taxon>
    </lineage>
</organism>
<name>A0A4Y2FX37_ARAVE</name>
<evidence type="ECO:0000313" key="4">
    <source>
        <dbReference type="Proteomes" id="UP000499080"/>
    </source>
</evidence>
<dbReference type="GO" id="GO:0015701">
    <property type="term" value="P:bicarbonate transport"/>
    <property type="evidence" value="ECO:0007669"/>
    <property type="project" value="TreeGrafter"/>
</dbReference>
<dbReference type="InterPro" id="IPR016152">
    <property type="entry name" value="PTrfase/Anion_transptr"/>
</dbReference>
<feature type="compositionally biased region" description="Basic and acidic residues" evidence="1">
    <location>
        <begin position="114"/>
        <end position="138"/>
    </location>
</feature>
<sequence>MDRRKSKDGRDRKESSAGKTKPRQAEKDDWDHKDLDEEMEEIFHPASDHFDIPDFTDEKPVESRTKLDLKLVDTRSNLDEVDYDLHRRESFQYHQPLRKLYHKHRKSSHRKGGEHRSSISKSRKELPSSPSQERKEPPSEEEPSLEPSQKKSEDSAALVEAPKDQDDKVQFYVGSSSSLENSAVLSSDISLKEKIPLKSVLKDSTNISLSGISASQATPISSRVSQEETALQNEVAGNEQHKAEKEKAAEVIDSVMHKVKFFFGEESREDLQKPPSETSETNRFKYPRRQSIRRKHHGFNIDQKCYSTVLEPEEAETLQISDLDYMASHRFDDPKGMRRHKVKDIRTKNGTSAFGIKKEDIGAITFPFSKKTFDHNPHELFVELHELKEHELTDSVEWRQTARWIKYEEDVELGPDKWGKPHVPPLSFHSLLKLRQCLDSGGVLLDIEENDVLSISKRIVDCMVQTDQIDSDQKEEVLSCLMLRHRHVNEKMLPALRRNSSGYGNLNLLSHDKNSRSPMFLKSFKSKQENEINHPQNNEESNVPPETVILMPPSENSINNIEVVPSSKRKSFAHDKTVEQNIQGIQRRVPENAEGAAVLVGQLDSLYKPATVFVRLAEGKKMPYFLEKMAAKVIETKVATEDADTYIVRSGLEKASSHPKEKT</sequence>
<dbReference type="AlphaFoldDB" id="A0A4Y2FX37"/>
<dbReference type="GO" id="GO:0051453">
    <property type="term" value="P:regulation of intracellular pH"/>
    <property type="evidence" value="ECO:0007669"/>
    <property type="project" value="TreeGrafter"/>
</dbReference>
<feature type="compositionally biased region" description="Basic and acidic residues" evidence="1">
    <location>
        <begin position="1"/>
        <end position="16"/>
    </location>
</feature>
<dbReference type="EMBL" id="BGPR01001083">
    <property type="protein sequence ID" value="GBM44958.1"/>
    <property type="molecule type" value="Genomic_DNA"/>
</dbReference>
<dbReference type="Pfam" id="PF07565">
    <property type="entry name" value="Band_3_cyto"/>
    <property type="match status" value="1"/>
</dbReference>
<dbReference type="GO" id="GO:0005452">
    <property type="term" value="F:solute:inorganic anion antiporter activity"/>
    <property type="evidence" value="ECO:0007669"/>
    <property type="project" value="InterPro"/>
</dbReference>
<feature type="domain" description="Band 3 cytoplasmic" evidence="2">
    <location>
        <begin position="378"/>
        <end position="627"/>
    </location>
</feature>
<protein>
    <submittedName>
        <fullName evidence="3">Anion exchange protein 2</fullName>
    </submittedName>
</protein>
<evidence type="ECO:0000313" key="3">
    <source>
        <dbReference type="EMBL" id="GBM44958.1"/>
    </source>
</evidence>
<dbReference type="InterPro" id="IPR013769">
    <property type="entry name" value="Band3_cytoplasmic_dom"/>
</dbReference>
<feature type="compositionally biased region" description="Basic residues" evidence="1">
    <location>
        <begin position="96"/>
        <end position="113"/>
    </location>
</feature>
<dbReference type="PANTHER" id="PTHR11453">
    <property type="entry name" value="ANION EXCHANGE PROTEIN"/>
    <property type="match status" value="1"/>
</dbReference>
<comment type="caution">
    <text evidence="3">The sequence shown here is derived from an EMBL/GenBank/DDBJ whole genome shotgun (WGS) entry which is preliminary data.</text>
</comment>
<dbReference type="Proteomes" id="UP000499080">
    <property type="component" value="Unassembled WGS sequence"/>
</dbReference>
<dbReference type="PANTHER" id="PTHR11453:SF47">
    <property type="entry name" value="ANION EXCHANGE PROTEIN"/>
    <property type="match status" value="1"/>
</dbReference>
<dbReference type="InterPro" id="IPR003020">
    <property type="entry name" value="HCO3_transpt_euk"/>
</dbReference>
<keyword evidence="4" id="KW-1185">Reference proteome</keyword>
<proteinExistence type="predicted"/>
<dbReference type="GO" id="GO:0005886">
    <property type="term" value="C:plasma membrane"/>
    <property type="evidence" value="ECO:0007669"/>
    <property type="project" value="TreeGrafter"/>
</dbReference>
<dbReference type="SUPFAM" id="SSF55804">
    <property type="entry name" value="Phoshotransferase/anion transport protein"/>
    <property type="match status" value="1"/>
</dbReference>
<feature type="compositionally biased region" description="Basic and acidic residues" evidence="1">
    <location>
        <begin position="23"/>
        <end position="91"/>
    </location>
</feature>
<dbReference type="GO" id="GO:0008509">
    <property type="term" value="F:monoatomic anion transmembrane transporter activity"/>
    <property type="evidence" value="ECO:0007669"/>
    <property type="project" value="InterPro"/>
</dbReference>
<reference evidence="3 4" key="1">
    <citation type="journal article" date="2019" name="Sci. Rep.">
        <title>Orb-weaving spider Araneus ventricosus genome elucidates the spidroin gene catalogue.</title>
        <authorList>
            <person name="Kono N."/>
            <person name="Nakamura H."/>
            <person name="Ohtoshi R."/>
            <person name="Moran D.A.P."/>
            <person name="Shinohara A."/>
            <person name="Yoshida Y."/>
            <person name="Fujiwara M."/>
            <person name="Mori M."/>
            <person name="Tomita M."/>
            <person name="Arakawa K."/>
        </authorList>
    </citation>
    <scope>NUCLEOTIDE SEQUENCE [LARGE SCALE GENOMIC DNA]</scope>
</reference>
<feature type="region of interest" description="Disordered" evidence="1">
    <location>
        <begin position="1"/>
        <end position="169"/>
    </location>
</feature>
<accession>A0A4Y2FX37</accession>
<evidence type="ECO:0000259" key="2">
    <source>
        <dbReference type="Pfam" id="PF07565"/>
    </source>
</evidence>